<dbReference type="InterPro" id="IPR011006">
    <property type="entry name" value="CheY-like_superfamily"/>
</dbReference>
<evidence type="ECO:0000256" key="1">
    <source>
        <dbReference type="ARBA" id="ARBA00022801"/>
    </source>
</evidence>
<evidence type="ECO:0000313" key="4">
    <source>
        <dbReference type="EMBL" id="MBG6093925.1"/>
    </source>
</evidence>
<keyword evidence="1" id="KW-0378">Hydrolase</keyword>
<dbReference type="Gene3D" id="3.60.40.10">
    <property type="entry name" value="PPM-type phosphatase domain"/>
    <property type="match status" value="1"/>
</dbReference>
<dbReference type="GO" id="GO:0016791">
    <property type="term" value="F:phosphatase activity"/>
    <property type="evidence" value="ECO:0007669"/>
    <property type="project" value="TreeGrafter"/>
</dbReference>
<accession>A0A931DPY1</accession>
<dbReference type="RefSeq" id="WP_197015925.1">
    <property type="nucleotide sequence ID" value="NZ_BAABES010000003.1"/>
</dbReference>
<dbReference type="PROSITE" id="PS50110">
    <property type="entry name" value="RESPONSE_REGULATORY"/>
    <property type="match status" value="1"/>
</dbReference>
<dbReference type="SMART" id="SM00331">
    <property type="entry name" value="PP2C_SIG"/>
    <property type="match status" value="1"/>
</dbReference>
<dbReference type="SMART" id="SM00448">
    <property type="entry name" value="REC"/>
    <property type="match status" value="1"/>
</dbReference>
<dbReference type="PANTHER" id="PTHR43156:SF2">
    <property type="entry name" value="STAGE II SPORULATION PROTEIN E"/>
    <property type="match status" value="1"/>
</dbReference>
<protein>
    <submittedName>
        <fullName evidence="4">Serine phosphatase RsbU (Regulator of sigma subunit)</fullName>
    </submittedName>
</protein>
<evidence type="ECO:0000256" key="2">
    <source>
        <dbReference type="PROSITE-ProRule" id="PRU00169"/>
    </source>
</evidence>
<feature type="domain" description="Response regulatory" evidence="3">
    <location>
        <begin position="20"/>
        <end position="138"/>
    </location>
</feature>
<comment type="caution">
    <text evidence="4">The sequence shown here is derived from an EMBL/GenBank/DDBJ whole genome shotgun (WGS) entry which is preliminary data.</text>
</comment>
<keyword evidence="2" id="KW-0597">Phosphoprotein</keyword>
<dbReference type="EMBL" id="JADOUA010000001">
    <property type="protein sequence ID" value="MBG6093925.1"/>
    <property type="molecule type" value="Genomic_DNA"/>
</dbReference>
<evidence type="ECO:0000259" key="3">
    <source>
        <dbReference type="PROSITE" id="PS50110"/>
    </source>
</evidence>
<dbReference type="CDD" id="cd00156">
    <property type="entry name" value="REC"/>
    <property type="match status" value="1"/>
</dbReference>
<dbReference type="Gene3D" id="3.40.50.2300">
    <property type="match status" value="1"/>
</dbReference>
<keyword evidence="5" id="KW-1185">Reference proteome</keyword>
<dbReference type="AlphaFoldDB" id="A0A931DPY1"/>
<dbReference type="Pfam" id="PF00072">
    <property type="entry name" value="Response_reg"/>
    <property type="match status" value="1"/>
</dbReference>
<reference evidence="4" key="1">
    <citation type="submission" date="2020-11" db="EMBL/GenBank/DDBJ databases">
        <title>Sequencing the genomes of 1000 actinobacteria strains.</title>
        <authorList>
            <person name="Klenk H.-P."/>
        </authorList>
    </citation>
    <scope>NUCLEOTIDE SEQUENCE</scope>
    <source>
        <strain evidence="4">DSM 43175</strain>
    </source>
</reference>
<organism evidence="4 5">
    <name type="scientific">Actinomadura viridis</name>
    <dbReference type="NCBI Taxonomy" id="58110"/>
    <lineage>
        <taxon>Bacteria</taxon>
        <taxon>Bacillati</taxon>
        <taxon>Actinomycetota</taxon>
        <taxon>Actinomycetes</taxon>
        <taxon>Streptosporangiales</taxon>
        <taxon>Thermomonosporaceae</taxon>
        <taxon>Actinomadura</taxon>
    </lineage>
</organism>
<feature type="modified residue" description="4-aspartylphosphate" evidence="2">
    <location>
        <position position="73"/>
    </location>
</feature>
<dbReference type="Proteomes" id="UP000614047">
    <property type="component" value="Unassembled WGS sequence"/>
</dbReference>
<evidence type="ECO:0000313" key="5">
    <source>
        <dbReference type="Proteomes" id="UP000614047"/>
    </source>
</evidence>
<dbReference type="PANTHER" id="PTHR43156">
    <property type="entry name" value="STAGE II SPORULATION PROTEIN E-RELATED"/>
    <property type="match status" value="1"/>
</dbReference>
<dbReference type="InterPro" id="IPR052016">
    <property type="entry name" value="Bact_Sigma-Reg"/>
</dbReference>
<dbReference type="InterPro" id="IPR001932">
    <property type="entry name" value="PPM-type_phosphatase-like_dom"/>
</dbReference>
<dbReference type="InterPro" id="IPR001789">
    <property type="entry name" value="Sig_transdc_resp-reg_receiver"/>
</dbReference>
<dbReference type="InterPro" id="IPR036457">
    <property type="entry name" value="PPM-type-like_dom_sf"/>
</dbReference>
<gene>
    <name evidence="4" type="ORF">IW256_008038</name>
</gene>
<sequence length="406" mass="44112">MSTVRRLSPPSIPGESETVGLLLIEDDPGDAFLVQELLDESGMLVEVVVATTLAEAQRLLTMPRRRTQCVLADLALPDAQGLELLNNVLTLAPHAAVLVLTGLNDAHVGVAAVAAGAQDYLVKQEVDGPLLARAIRYALERKRADESERELVEARAVRRENARLERGLLPVPLLRDGTLRHHTRYQPGRERALLGGDFYDTVQTEDGSVHMVIGDVSGHGADEASLGVRLRMAWRTLVLAGLEGPALLSTLDTVLVVERWSEEIFTTLCMVTIEPSRRRARMYRAGHPRPLVIQGNEVAALPDDPCGPALGLFEFDDWPMKMIELGTDWSLMLYTDGVIEGLAGEGGERLDTEGLERLARAAHADGAAGTRMIDRLVQEVEDLNGGVLNDDLAILMLTYDGADGTS</sequence>
<dbReference type="GO" id="GO:0000160">
    <property type="term" value="P:phosphorelay signal transduction system"/>
    <property type="evidence" value="ECO:0007669"/>
    <property type="project" value="InterPro"/>
</dbReference>
<dbReference type="Pfam" id="PF07228">
    <property type="entry name" value="SpoIIE"/>
    <property type="match status" value="1"/>
</dbReference>
<name>A0A931DPY1_9ACTN</name>
<proteinExistence type="predicted"/>
<dbReference type="SUPFAM" id="SSF52172">
    <property type="entry name" value="CheY-like"/>
    <property type="match status" value="1"/>
</dbReference>